<dbReference type="STRING" id="29534.SAMN05444366_2765"/>
<evidence type="ECO:0000256" key="2">
    <source>
        <dbReference type="ARBA" id="ARBA00022723"/>
    </source>
</evidence>
<dbReference type="PANTHER" id="PTHR10151">
    <property type="entry name" value="ECTONUCLEOTIDE PYROPHOSPHATASE/PHOSPHODIESTERASE"/>
    <property type="match status" value="1"/>
</dbReference>
<dbReference type="Pfam" id="PF01663">
    <property type="entry name" value="Phosphodiest"/>
    <property type="match status" value="1"/>
</dbReference>
<dbReference type="GO" id="GO:0004035">
    <property type="term" value="F:alkaline phosphatase activity"/>
    <property type="evidence" value="ECO:0007669"/>
    <property type="project" value="InterPro"/>
</dbReference>
<evidence type="ECO:0000256" key="4">
    <source>
        <dbReference type="PIRSR" id="PIRSR031924-50"/>
    </source>
</evidence>
<feature type="binding site" evidence="5">
    <location>
        <position position="137"/>
    </location>
    <ligand>
        <name>substrate</name>
    </ligand>
</feature>
<dbReference type="InterPro" id="IPR017850">
    <property type="entry name" value="Alkaline_phosphatase_core_sf"/>
</dbReference>
<evidence type="ECO:0000256" key="3">
    <source>
        <dbReference type="ARBA" id="ARBA00022729"/>
    </source>
</evidence>
<feature type="binding site" evidence="5">
    <location>
        <begin position="199"/>
        <end position="201"/>
    </location>
    <ligand>
        <name>substrate</name>
    </ligand>
</feature>
<dbReference type="EMBL" id="FRBY01000003">
    <property type="protein sequence ID" value="SHM22214.1"/>
    <property type="molecule type" value="Genomic_DNA"/>
</dbReference>
<evidence type="ECO:0000256" key="1">
    <source>
        <dbReference type="ARBA" id="ARBA00022553"/>
    </source>
</evidence>
<dbReference type="Gene3D" id="3.30.1360.150">
    <property type="match status" value="1"/>
</dbReference>
<dbReference type="PIRSF" id="PIRSF031924">
    <property type="entry name" value="Pi-irrepressible_AP"/>
    <property type="match status" value="1"/>
</dbReference>
<keyword evidence="7" id="KW-1185">Reference proteome</keyword>
<dbReference type="InterPro" id="IPR026263">
    <property type="entry name" value="Alkaline_phosphatase_prok"/>
</dbReference>
<keyword evidence="3" id="KW-0732">Signal</keyword>
<organism evidence="6 7">
    <name type="scientific">Flavobacterium saccharophilum</name>
    <dbReference type="NCBI Taxonomy" id="29534"/>
    <lineage>
        <taxon>Bacteria</taxon>
        <taxon>Pseudomonadati</taxon>
        <taxon>Bacteroidota</taxon>
        <taxon>Flavobacteriia</taxon>
        <taxon>Flavobacteriales</taxon>
        <taxon>Flavobacteriaceae</taxon>
        <taxon>Flavobacterium</taxon>
    </lineage>
</organism>
<proteinExistence type="predicted"/>
<dbReference type="Gene3D" id="3.40.720.10">
    <property type="entry name" value="Alkaline Phosphatase, subunit A"/>
    <property type="match status" value="1"/>
</dbReference>
<keyword evidence="2" id="KW-0479">Metal-binding</keyword>
<sequence>MAIIRLIIHHLISVKLKSILGFNLSTVSQFKCESVFLCKYYNLSMKKSIVLLALFVIANLSAQQRPKLVVGIVVDQMKMEYLYRFSDDFSPNGFKKLMNNGYTFQNMHYNYMPTYTAPGHASIYTGTTPATHGIVGNEWFSRTTGKEIYCTDDAGVKTVGDGTVEEGAMSPKNLQSTTITDEVRMATNFQGKVIGMSLKDRGAILPAGHFANWAFWYSKTGSFISSTFYGEKLPEWVTQFNNEKHYMPYINKGWDLYKPASTYNESLPDNNPYEGKLYGSAAPVFPYDLKTMYEKNDAGVIRATPFGNDLLAEFAKKAIEKEELGRDNITDFLTVSFSSTDYVGHLLGPRSMELQDTYLRLDQTIADFLAYLDKRVGKGNYLLFLTADHAGAENVIYLKDRKYNVDNFPSKDFKKNLQDFSVKTFGVDLLLNYSNFNIFFNKQIIKDKGLELTKVKQAFKEYMISLPQIKKVYTEEEILANSGNDYYLNFVAKGYDVTQDGDMVIINKPGDMEYSVTGTSHGTPYSYDTHVPAIFYGWHINKGESYDKKAITEIAPTIAQKIKVSFPNGTEAKVLQEVLDEKIEKIEKK</sequence>
<name>A0A1M7H0P7_9FLAO</name>
<accession>A0A1M7H0P7</accession>
<evidence type="ECO:0000313" key="7">
    <source>
        <dbReference type="Proteomes" id="UP000184121"/>
    </source>
</evidence>
<keyword evidence="1 4" id="KW-0597">Phosphoprotein</keyword>
<protein>
    <submittedName>
        <fullName evidence="6">Type I phosphodiesterase / nucleotide pyrophosphatase</fullName>
    </submittedName>
</protein>
<dbReference type="CDD" id="cd16016">
    <property type="entry name" value="AP-SPAP"/>
    <property type="match status" value="1"/>
</dbReference>
<dbReference type="GO" id="GO:0046872">
    <property type="term" value="F:metal ion binding"/>
    <property type="evidence" value="ECO:0007669"/>
    <property type="project" value="UniProtKB-KW"/>
</dbReference>
<dbReference type="AlphaFoldDB" id="A0A1M7H0P7"/>
<dbReference type="PANTHER" id="PTHR10151:SF120">
    <property type="entry name" value="BIS(5'-ADENOSYL)-TRIPHOSPHATASE"/>
    <property type="match status" value="1"/>
</dbReference>
<dbReference type="SUPFAM" id="SSF53649">
    <property type="entry name" value="Alkaline phosphatase-like"/>
    <property type="match status" value="1"/>
</dbReference>
<gene>
    <name evidence="6" type="ORF">SAMN05444366_2765</name>
</gene>
<dbReference type="InterPro" id="IPR002591">
    <property type="entry name" value="Phosphodiest/P_Trfase"/>
</dbReference>
<feature type="active site" description="Phosphothreonine intermediate" evidence="4">
    <location>
        <position position="116"/>
    </location>
</feature>
<evidence type="ECO:0000256" key="5">
    <source>
        <dbReference type="PIRSR" id="PIRSR031924-51"/>
    </source>
</evidence>
<dbReference type="Proteomes" id="UP000184121">
    <property type="component" value="Unassembled WGS sequence"/>
</dbReference>
<evidence type="ECO:0000313" key="6">
    <source>
        <dbReference type="EMBL" id="SHM22214.1"/>
    </source>
</evidence>
<reference evidence="7" key="1">
    <citation type="submission" date="2016-11" db="EMBL/GenBank/DDBJ databases">
        <authorList>
            <person name="Varghese N."/>
            <person name="Submissions S."/>
        </authorList>
    </citation>
    <scope>NUCLEOTIDE SEQUENCE [LARGE SCALE GENOMIC DNA]</scope>
    <source>
        <strain evidence="7">DSM 1811</strain>
    </source>
</reference>
<dbReference type="NCBIfam" id="NF042991">
    <property type="entry name" value="alk_phos_PafA"/>
    <property type="match status" value="1"/>
</dbReference>